<dbReference type="STRING" id="28885.EI16_03580"/>
<dbReference type="InterPro" id="IPR018062">
    <property type="entry name" value="HTH_AraC-typ_CS"/>
</dbReference>
<keyword evidence="2" id="KW-0238">DNA-binding</keyword>
<reference evidence="5 6" key="1">
    <citation type="submission" date="2014-04" db="EMBL/GenBank/DDBJ databases">
        <title>Draft genome sequence of Hydrogenovibrio marinus MH-110, a model organism for aerobic H2 metabolism.</title>
        <authorList>
            <person name="Cha H.J."/>
            <person name="Jo B.H."/>
            <person name="Hwang B.H."/>
        </authorList>
    </citation>
    <scope>NUCLEOTIDE SEQUENCE [LARGE SCALE GENOMIC DNA]</scope>
    <source>
        <strain evidence="5 6">MH-110</strain>
    </source>
</reference>
<dbReference type="SUPFAM" id="SSF46689">
    <property type="entry name" value="Homeodomain-like"/>
    <property type="match status" value="1"/>
</dbReference>
<dbReference type="Pfam" id="PF12833">
    <property type="entry name" value="HTH_18"/>
    <property type="match status" value="1"/>
</dbReference>
<evidence type="ECO:0000313" key="6">
    <source>
        <dbReference type="Proteomes" id="UP000027341"/>
    </source>
</evidence>
<dbReference type="Proteomes" id="UP000027341">
    <property type="component" value="Unassembled WGS sequence"/>
</dbReference>
<accession>A0A066ZZ47</accession>
<dbReference type="PROSITE" id="PS00041">
    <property type="entry name" value="HTH_ARAC_FAMILY_1"/>
    <property type="match status" value="1"/>
</dbReference>
<name>A0A066ZZ47_HYDMR</name>
<evidence type="ECO:0000256" key="3">
    <source>
        <dbReference type="ARBA" id="ARBA00023163"/>
    </source>
</evidence>
<sequence>MKFTEHQKDTLSALKKCVIETMDIDHQADSLTNWSQAYDQISNGKFYGRTEKIESDHVHIFQEYTSNALHQDCQLWSNAIWFGIPFQDQKDSRINGQLISKDTIACHVGDQEFELVTPEDFSIYGVVLEETALKSIAEKQGVDLLNSPLYKSLQFRVTPEQNLLLQALLKRFMIQSEKYVISEKIKQDFLVTAIINALPEEPDGASNLIPSYQHRKAVVDRVKAYLNECRNDVPVTITELCEIAYVSRRTLQYSFETILGCSPLKFLRTMRLNQVRRALKEAKEDQSIADIASYWGFWHAGQFSKDYKQLFGETPSETTQRPHR</sequence>
<dbReference type="RefSeq" id="WP_029909454.1">
    <property type="nucleotide sequence ID" value="NZ_AP020335.1"/>
</dbReference>
<dbReference type="InterPro" id="IPR050204">
    <property type="entry name" value="AraC_XylS_family_regulators"/>
</dbReference>
<evidence type="ECO:0000313" key="5">
    <source>
        <dbReference type="EMBL" id="KDN95390.1"/>
    </source>
</evidence>
<protein>
    <recommendedName>
        <fullName evidence="4">HTH araC/xylS-type domain-containing protein</fullName>
    </recommendedName>
</protein>
<dbReference type="EMBL" id="JMIU01000001">
    <property type="protein sequence ID" value="KDN95390.1"/>
    <property type="molecule type" value="Genomic_DNA"/>
</dbReference>
<evidence type="ECO:0000259" key="4">
    <source>
        <dbReference type="PROSITE" id="PS01124"/>
    </source>
</evidence>
<dbReference type="GO" id="GO:0003700">
    <property type="term" value="F:DNA-binding transcription factor activity"/>
    <property type="evidence" value="ECO:0007669"/>
    <property type="project" value="InterPro"/>
</dbReference>
<dbReference type="PANTHER" id="PTHR46796">
    <property type="entry name" value="HTH-TYPE TRANSCRIPTIONAL ACTIVATOR RHAS-RELATED"/>
    <property type="match status" value="1"/>
</dbReference>
<keyword evidence="1" id="KW-0805">Transcription regulation</keyword>
<dbReference type="PROSITE" id="PS01124">
    <property type="entry name" value="HTH_ARAC_FAMILY_2"/>
    <property type="match status" value="1"/>
</dbReference>
<comment type="caution">
    <text evidence="5">The sequence shown here is derived from an EMBL/GenBank/DDBJ whole genome shotgun (WGS) entry which is preliminary data.</text>
</comment>
<proteinExistence type="predicted"/>
<dbReference type="Gene3D" id="1.10.10.60">
    <property type="entry name" value="Homeodomain-like"/>
    <property type="match status" value="1"/>
</dbReference>
<dbReference type="GO" id="GO:0043565">
    <property type="term" value="F:sequence-specific DNA binding"/>
    <property type="evidence" value="ECO:0007669"/>
    <property type="project" value="InterPro"/>
</dbReference>
<dbReference type="AlphaFoldDB" id="A0A066ZZ47"/>
<dbReference type="InterPro" id="IPR018060">
    <property type="entry name" value="HTH_AraC"/>
</dbReference>
<keyword evidence="6" id="KW-1185">Reference proteome</keyword>
<organism evidence="5 6">
    <name type="scientific">Hydrogenovibrio marinus</name>
    <dbReference type="NCBI Taxonomy" id="28885"/>
    <lineage>
        <taxon>Bacteria</taxon>
        <taxon>Pseudomonadati</taxon>
        <taxon>Pseudomonadota</taxon>
        <taxon>Gammaproteobacteria</taxon>
        <taxon>Thiotrichales</taxon>
        <taxon>Piscirickettsiaceae</taxon>
        <taxon>Hydrogenovibrio</taxon>
    </lineage>
</organism>
<feature type="domain" description="HTH araC/xylS-type" evidence="4">
    <location>
        <begin position="220"/>
        <end position="321"/>
    </location>
</feature>
<dbReference type="PANTHER" id="PTHR46796:SF12">
    <property type="entry name" value="HTH-TYPE DNA-BINDING TRANSCRIPTIONAL ACTIVATOR EUTR"/>
    <property type="match status" value="1"/>
</dbReference>
<gene>
    <name evidence="5" type="ORF">EI16_03580</name>
</gene>
<evidence type="ECO:0000256" key="1">
    <source>
        <dbReference type="ARBA" id="ARBA00023015"/>
    </source>
</evidence>
<dbReference type="SMART" id="SM00342">
    <property type="entry name" value="HTH_ARAC"/>
    <property type="match status" value="1"/>
</dbReference>
<keyword evidence="3" id="KW-0804">Transcription</keyword>
<dbReference type="InterPro" id="IPR009057">
    <property type="entry name" value="Homeodomain-like_sf"/>
</dbReference>
<evidence type="ECO:0000256" key="2">
    <source>
        <dbReference type="ARBA" id="ARBA00023125"/>
    </source>
</evidence>